<protein>
    <submittedName>
        <fullName evidence="1">Uncharacterized protein</fullName>
    </submittedName>
</protein>
<dbReference type="Proteomes" id="UP001610563">
    <property type="component" value="Unassembled WGS sequence"/>
</dbReference>
<dbReference type="EMBL" id="JBFTWV010000144">
    <property type="protein sequence ID" value="KAL2785454.1"/>
    <property type="molecule type" value="Genomic_DNA"/>
</dbReference>
<gene>
    <name evidence="1" type="ORF">BJX66DRAFT_60180</name>
</gene>
<sequence length="130" mass="14981">MQFHYVWEKDSQMLCTFLYSLPPLLFTNTFPWIGLIQCRYQYIGDRPQDAIPFSVHHELSCFARGLLKLQPSYTHEGRGGAPVFLQHCMTTMRICHAARCSKNWSQPISFVNCGGSLSWVSENRGSFSNR</sequence>
<comment type="caution">
    <text evidence="1">The sequence shown here is derived from an EMBL/GenBank/DDBJ whole genome shotgun (WGS) entry which is preliminary data.</text>
</comment>
<organism evidence="1 2">
    <name type="scientific">Aspergillus keveii</name>
    <dbReference type="NCBI Taxonomy" id="714993"/>
    <lineage>
        <taxon>Eukaryota</taxon>
        <taxon>Fungi</taxon>
        <taxon>Dikarya</taxon>
        <taxon>Ascomycota</taxon>
        <taxon>Pezizomycotina</taxon>
        <taxon>Eurotiomycetes</taxon>
        <taxon>Eurotiomycetidae</taxon>
        <taxon>Eurotiales</taxon>
        <taxon>Aspergillaceae</taxon>
        <taxon>Aspergillus</taxon>
        <taxon>Aspergillus subgen. Nidulantes</taxon>
    </lineage>
</organism>
<name>A0ABR4FQA9_9EURO</name>
<evidence type="ECO:0000313" key="2">
    <source>
        <dbReference type="Proteomes" id="UP001610563"/>
    </source>
</evidence>
<proteinExistence type="predicted"/>
<evidence type="ECO:0000313" key="1">
    <source>
        <dbReference type="EMBL" id="KAL2785454.1"/>
    </source>
</evidence>
<reference evidence="1 2" key="1">
    <citation type="submission" date="2024-07" db="EMBL/GenBank/DDBJ databases">
        <title>Section-level genome sequencing and comparative genomics of Aspergillus sections Usti and Cavernicolus.</title>
        <authorList>
            <consortium name="Lawrence Berkeley National Laboratory"/>
            <person name="Nybo J.L."/>
            <person name="Vesth T.C."/>
            <person name="Theobald S."/>
            <person name="Frisvad J.C."/>
            <person name="Larsen T.O."/>
            <person name="Kjaerboelling I."/>
            <person name="Rothschild-Mancinelli K."/>
            <person name="Lyhne E.K."/>
            <person name="Kogle M.E."/>
            <person name="Barry K."/>
            <person name="Clum A."/>
            <person name="Na H."/>
            <person name="Ledsgaard L."/>
            <person name="Lin J."/>
            <person name="Lipzen A."/>
            <person name="Kuo A."/>
            <person name="Riley R."/>
            <person name="Mondo S."/>
            <person name="Labutti K."/>
            <person name="Haridas S."/>
            <person name="Pangalinan J."/>
            <person name="Salamov A.A."/>
            <person name="Simmons B.A."/>
            <person name="Magnuson J.K."/>
            <person name="Chen J."/>
            <person name="Drula E."/>
            <person name="Henrissat B."/>
            <person name="Wiebenga A."/>
            <person name="Lubbers R.J."/>
            <person name="Gomes A.C."/>
            <person name="Makela M.R."/>
            <person name="Stajich J."/>
            <person name="Grigoriev I.V."/>
            <person name="Mortensen U.H."/>
            <person name="De Vries R.P."/>
            <person name="Baker S.E."/>
            <person name="Andersen M.R."/>
        </authorList>
    </citation>
    <scope>NUCLEOTIDE SEQUENCE [LARGE SCALE GENOMIC DNA]</scope>
    <source>
        <strain evidence="1 2">CBS 209.92</strain>
    </source>
</reference>
<keyword evidence="2" id="KW-1185">Reference proteome</keyword>
<accession>A0ABR4FQA9</accession>